<dbReference type="PANTHER" id="PTHR30388:SF6">
    <property type="entry name" value="XANTHINE DEHYDROGENASE SUBUNIT A-RELATED"/>
    <property type="match status" value="1"/>
</dbReference>
<feature type="domain" description="XdhC Rossmann" evidence="2">
    <location>
        <begin position="112"/>
        <end position="253"/>
    </location>
</feature>
<evidence type="ECO:0008006" key="5">
    <source>
        <dbReference type="Google" id="ProtNLM"/>
    </source>
</evidence>
<organism evidence="3 4">
    <name type="scientific">Petrocella atlantisensis</name>
    <dbReference type="NCBI Taxonomy" id="2173034"/>
    <lineage>
        <taxon>Bacteria</taxon>
        <taxon>Bacillati</taxon>
        <taxon>Bacillota</taxon>
        <taxon>Clostridia</taxon>
        <taxon>Lachnospirales</taxon>
        <taxon>Vallitaleaceae</taxon>
        <taxon>Petrocella</taxon>
    </lineage>
</organism>
<keyword evidence="4" id="KW-1185">Reference proteome</keyword>
<evidence type="ECO:0000313" key="4">
    <source>
        <dbReference type="Proteomes" id="UP000279029"/>
    </source>
</evidence>
<proteinExistence type="predicted"/>
<dbReference type="KEGG" id="cbar:PATL70BA_2722"/>
<dbReference type="InterPro" id="IPR027051">
    <property type="entry name" value="XdhC_Rossmann_dom"/>
</dbReference>
<dbReference type="RefSeq" id="WP_125137736.1">
    <property type="nucleotide sequence ID" value="NZ_LR130778.1"/>
</dbReference>
<evidence type="ECO:0000313" key="3">
    <source>
        <dbReference type="EMBL" id="VDN48625.1"/>
    </source>
</evidence>
<dbReference type="AlphaFoldDB" id="A0A3P7P097"/>
<dbReference type="Proteomes" id="UP000279029">
    <property type="component" value="Chromosome"/>
</dbReference>
<dbReference type="Pfam" id="PF13478">
    <property type="entry name" value="XdhC_C"/>
    <property type="match status" value="1"/>
</dbReference>
<protein>
    <recommendedName>
        <fullName evidence="5">Xanthine dehydrogenase</fullName>
    </recommendedName>
</protein>
<dbReference type="Gene3D" id="3.40.50.720">
    <property type="entry name" value="NAD(P)-binding Rossmann-like Domain"/>
    <property type="match status" value="1"/>
</dbReference>
<name>A0A3P7P097_9FIRM</name>
<sequence length="275" mass="30535">MDIYDEIIKMKQNNEPCMTVTVVEKTGDGPVELGKKMLVGVTGKRVGTVGGGALEHQAIETCKDLLKAQKSHLEKYLLKEGEIVGQATTLPMTCGGVVTLFYEYIGHGAHIYLFGAGHVSQALCHVLKTMNFYVTVIDHRKEVVDQFIGGDEVHHHDFVDFIETQGIAKNAYVVVCTPSHKYDYDVMHKIIEKQLELKYVGMLCSKNKLKDYLVKTYDKFGESLNLSNHYAPIGIDTGGGSPAEIAISISAEILAVYYNKTGNKHMRDAYISKEK</sequence>
<evidence type="ECO:0000259" key="1">
    <source>
        <dbReference type="Pfam" id="PF02625"/>
    </source>
</evidence>
<dbReference type="EMBL" id="LR130778">
    <property type="protein sequence ID" value="VDN48625.1"/>
    <property type="molecule type" value="Genomic_DNA"/>
</dbReference>
<dbReference type="InterPro" id="IPR003777">
    <property type="entry name" value="XdhC_CoxI"/>
</dbReference>
<gene>
    <name evidence="3" type="ORF">PATL70BA_2722</name>
</gene>
<dbReference type="SUPFAM" id="SSF51735">
    <property type="entry name" value="NAD(P)-binding Rossmann-fold domains"/>
    <property type="match status" value="1"/>
</dbReference>
<accession>A0A3P7P097</accession>
<feature type="domain" description="XdhC- CoxI" evidence="1">
    <location>
        <begin position="12"/>
        <end position="76"/>
    </location>
</feature>
<reference evidence="3 4" key="1">
    <citation type="submission" date="2018-09" db="EMBL/GenBank/DDBJ databases">
        <authorList>
            <person name="Postec A."/>
        </authorList>
    </citation>
    <scope>NUCLEOTIDE SEQUENCE [LARGE SCALE GENOMIC DNA]</scope>
    <source>
        <strain evidence="3">70B-A</strain>
    </source>
</reference>
<evidence type="ECO:0000259" key="2">
    <source>
        <dbReference type="Pfam" id="PF13478"/>
    </source>
</evidence>
<dbReference type="OrthoDB" id="9773039at2"/>
<dbReference type="InterPro" id="IPR036291">
    <property type="entry name" value="NAD(P)-bd_dom_sf"/>
</dbReference>
<dbReference type="Pfam" id="PF02625">
    <property type="entry name" value="XdhC_CoxI"/>
    <property type="match status" value="1"/>
</dbReference>
<dbReference type="PANTHER" id="PTHR30388">
    <property type="entry name" value="ALDEHYDE OXIDOREDUCTASE MOLYBDENUM COFACTOR ASSEMBLY PROTEIN"/>
    <property type="match status" value="1"/>
</dbReference>
<dbReference type="InterPro" id="IPR052698">
    <property type="entry name" value="MoCofactor_Util/Proc"/>
</dbReference>